<dbReference type="Gene3D" id="2.60.40.1120">
    <property type="entry name" value="Carboxypeptidase-like, regulatory domain"/>
    <property type="match status" value="1"/>
</dbReference>
<dbReference type="InterPro" id="IPR037066">
    <property type="entry name" value="Plug_dom_sf"/>
</dbReference>
<evidence type="ECO:0000256" key="10">
    <source>
        <dbReference type="PROSITE-ProRule" id="PRU01360"/>
    </source>
</evidence>
<dbReference type="InterPro" id="IPR000531">
    <property type="entry name" value="Beta-barrel_TonB"/>
</dbReference>
<dbReference type="InterPro" id="IPR039426">
    <property type="entry name" value="TonB-dep_rcpt-like"/>
</dbReference>
<dbReference type="InterPro" id="IPR023996">
    <property type="entry name" value="TonB-dep_OMP_SusC/RagA"/>
</dbReference>
<dbReference type="PANTHER" id="PTHR30069">
    <property type="entry name" value="TONB-DEPENDENT OUTER MEMBRANE RECEPTOR"/>
    <property type="match status" value="1"/>
</dbReference>
<dbReference type="GO" id="GO:0044718">
    <property type="term" value="P:siderophore transmembrane transport"/>
    <property type="evidence" value="ECO:0007669"/>
    <property type="project" value="TreeGrafter"/>
</dbReference>
<evidence type="ECO:0000256" key="9">
    <source>
        <dbReference type="ARBA" id="ARBA00023237"/>
    </source>
</evidence>
<feature type="domain" description="TonB-dependent receptor plug" evidence="14">
    <location>
        <begin position="120"/>
        <end position="224"/>
    </location>
</feature>
<evidence type="ECO:0000256" key="1">
    <source>
        <dbReference type="ARBA" id="ARBA00004571"/>
    </source>
</evidence>
<feature type="chain" id="PRO_5025523931" evidence="12">
    <location>
        <begin position="22"/>
        <end position="1056"/>
    </location>
</feature>
<dbReference type="Pfam" id="PF00593">
    <property type="entry name" value="TonB_dep_Rec_b-barrel"/>
    <property type="match status" value="1"/>
</dbReference>
<dbReference type="EMBL" id="JAAEAA010000010">
    <property type="protein sequence ID" value="NDK56084.1"/>
    <property type="molecule type" value="Genomic_DNA"/>
</dbReference>
<dbReference type="GO" id="GO:0009279">
    <property type="term" value="C:cell outer membrane"/>
    <property type="evidence" value="ECO:0007669"/>
    <property type="project" value="UniProtKB-SubCell"/>
</dbReference>
<protein>
    <submittedName>
        <fullName evidence="15">TonB-dependent receptor</fullName>
    </submittedName>
</protein>
<dbReference type="SUPFAM" id="SSF49464">
    <property type="entry name" value="Carboxypeptidase regulatory domain-like"/>
    <property type="match status" value="1"/>
</dbReference>
<keyword evidence="2 10" id="KW-0813">Transport</keyword>
<proteinExistence type="inferred from homology"/>
<accession>A0A6B2H9S3</accession>
<keyword evidence="8 15" id="KW-0675">Receptor</keyword>
<sequence>MKKSLLLSFIFVFALVVQVLAQNRTVTGKVTDQDSGQGLPGVSVIVKGTTTGTATGMDGSFSLNVPANATTLMFRYIGYANQEVAIGNNSNINVVLAPDAKMLSEVVVQVPYGTVAKTAFTGAESTISTKAIERQQVTSVTKVLEGLVAGIQTTNGGGGPGSSASVRIRGIGSINASSSPLYVVDGIPFDGTLSSISTDDIASVTVLKDAAAAALYGSRAANGVIMITTKKGRKGKAGIAVNLRKGVSERAIPEYERVNSQEYYELNWEAMRNNRLAAKNPATGVLYTPAEAAAYASANIATKNGLVYNPFNVAGTDIIDPATGKLNPNARLLYQDNWADALFQQASRTDLNVNISGAADKSDYYLSVGYIDEEGIAKFSGYDRVNARASINMQATDWLKTGINMTGNLSENQGNFATGSATSNPFYYSRYMGPIYPIWQRDGEGKFVTDPIRGGNALDWGGGTNAPMGVRPYAPNSNLLGTLALDERSMRRSEATANTYAEAKFLKDFTFKTTFGGNYYNGYATTFQNSEFGDAAGDKGRSTKSDTRVLSYTFNQVLSWNKKFGEHSLSVLAGHENYAWESRSVSATKTGFPFPGTTELATAPTITAASSDFSQHRIEGYFSQLNYSLKDKYMASASFRRDGTSRFFQDARWGNFYSVGAGWRISEEEFMSADWIDELKLRGSYGEQGNEATSSVYQWQQLYGLGWNNGVNAGAIVTNLEAKDLQWETNANFNVGADFKFFNKVDGTIEYFQRTSDNLLFNVQLPFSSAGDLKQWANVGTMTNKGWELQLGYNAISTGDFDWRIDVNATTFKNEITKMPGGKPIINGSKRLAEGHDIYEFWAPEYYGVDPNNGDALYRTNHEFYDATLPSQYQIINGDTVTNRIANAHKSYHGSAIPDFTGGISNSFRYKGFDLAILTTFQVGGKFYDSNYQALMHRGAYGTAMHKDALNRWQKPGDITDVPRLQNAITLQDGYSTRWLFDASYLNIKNINLGYTLPQNAVSKIGLSNVRAFGSIDNAMIFTKNEGMDPQRDFNGTADYTYPVMRTYTVGLNANF</sequence>
<dbReference type="Gene3D" id="2.40.170.20">
    <property type="entry name" value="TonB-dependent receptor, beta-barrel domain"/>
    <property type="match status" value="1"/>
</dbReference>
<dbReference type="RefSeq" id="WP_162346149.1">
    <property type="nucleotide sequence ID" value="NZ_JAAEAA010000010.1"/>
</dbReference>
<evidence type="ECO:0000256" key="6">
    <source>
        <dbReference type="ARBA" id="ARBA00023077"/>
    </source>
</evidence>
<dbReference type="PROSITE" id="PS52016">
    <property type="entry name" value="TONB_DEPENDENT_REC_3"/>
    <property type="match status" value="1"/>
</dbReference>
<dbReference type="InterPro" id="IPR036942">
    <property type="entry name" value="Beta-barrel_TonB_sf"/>
</dbReference>
<comment type="similarity">
    <text evidence="10 11">Belongs to the TonB-dependent receptor family.</text>
</comment>
<evidence type="ECO:0000256" key="7">
    <source>
        <dbReference type="ARBA" id="ARBA00023136"/>
    </source>
</evidence>
<dbReference type="Pfam" id="PF13715">
    <property type="entry name" value="CarbopepD_reg_2"/>
    <property type="match status" value="1"/>
</dbReference>
<dbReference type="Pfam" id="PF07715">
    <property type="entry name" value="Plug"/>
    <property type="match status" value="1"/>
</dbReference>
<evidence type="ECO:0000313" key="16">
    <source>
        <dbReference type="Proteomes" id="UP000478546"/>
    </source>
</evidence>
<gene>
    <name evidence="15" type="ORF">GWO68_09155</name>
</gene>
<reference evidence="15 16" key="1">
    <citation type="submission" date="2020-01" db="EMBL/GenBank/DDBJ databases">
        <authorList>
            <person name="Kim M.K."/>
        </authorList>
    </citation>
    <scope>NUCLEOTIDE SEQUENCE [LARGE SCALE GENOMIC DNA]</scope>
    <source>
        <strain evidence="15 16">BT213</strain>
    </source>
</reference>
<evidence type="ECO:0000256" key="8">
    <source>
        <dbReference type="ARBA" id="ARBA00023170"/>
    </source>
</evidence>
<evidence type="ECO:0000256" key="3">
    <source>
        <dbReference type="ARBA" id="ARBA00022452"/>
    </source>
</evidence>
<comment type="subcellular location">
    <subcellularLocation>
        <location evidence="1 10">Cell outer membrane</location>
        <topology evidence="1 10">Multi-pass membrane protein</topology>
    </subcellularLocation>
</comment>
<evidence type="ECO:0000256" key="5">
    <source>
        <dbReference type="ARBA" id="ARBA00022729"/>
    </source>
</evidence>
<feature type="signal peptide" evidence="12">
    <location>
        <begin position="1"/>
        <end position="21"/>
    </location>
</feature>
<keyword evidence="9 10" id="KW-0998">Cell outer membrane</keyword>
<dbReference type="PANTHER" id="PTHR30069:SF29">
    <property type="entry name" value="HEMOGLOBIN AND HEMOGLOBIN-HAPTOGLOBIN-BINDING PROTEIN 1-RELATED"/>
    <property type="match status" value="1"/>
</dbReference>
<evidence type="ECO:0000256" key="4">
    <source>
        <dbReference type="ARBA" id="ARBA00022692"/>
    </source>
</evidence>
<comment type="caution">
    <text evidence="15">The sequence shown here is derived from an EMBL/GenBank/DDBJ whole genome shotgun (WGS) entry which is preliminary data.</text>
</comment>
<dbReference type="InterPro" id="IPR012910">
    <property type="entry name" value="Plug_dom"/>
</dbReference>
<dbReference type="Gene3D" id="2.170.130.10">
    <property type="entry name" value="TonB-dependent receptor, plug domain"/>
    <property type="match status" value="1"/>
</dbReference>
<evidence type="ECO:0000259" key="14">
    <source>
        <dbReference type="Pfam" id="PF07715"/>
    </source>
</evidence>
<dbReference type="InterPro" id="IPR023997">
    <property type="entry name" value="TonB-dep_OMP_SusC/RagA_CS"/>
</dbReference>
<dbReference type="InterPro" id="IPR008969">
    <property type="entry name" value="CarboxyPept-like_regulatory"/>
</dbReference>
<evidence type="ECO:0000256" key="12">
    <source>
        <dbReference type="SAM" id="SignalP"/>
    </source>
</evidence>
<keyword evidence="4 10" id="KW-0812">Transmembrane</keyword>
<dbReference type="NCBIfam" id="TIGR04056">
    <property type="entry name" value="OMP_RagA_SusC"/>
    <property type="match status" value="1"/>
</dbReference>
<dbReference type="NCBIfam" id="TIGR04057">
    <property type="entry name" value="SusC_RagA_signa"/>
    <property type="match status" value="1"/>
</dbReference>
<dbReference type="Proteomes" id="UP000478546">
    <property type="component" value="Unassembled WGS sequence"/>
</dbReference>
<name>A0A6B2H9S3_9BACT</name>
<keyword evidence="5 12" id="KW-0732">Signal</keyword>
<keyword evidence="3 10" id="KW-1134">Transmembrane beta strand</keyword>
<dbReference type="GO" id="GO:0015344">
    <property type="term" value="F:siderophore uptake transmembrane transporter activity"/>
    <property type="evidence" value="ECO:0007669"/>
    <property type="project" value="TreeGrafter"/>
</dbReference>
<keyword evidence="7 10" id="KW-0472">Membrane</keyword>
<feature type="domain" description="TonB-dependent receptor-like beta-barrel" evidence="13">
    <location>
        <begin position="454"/>
        <end position="943"/>
    </location>
</feature>
<dbReference type="AlphaFoldDB" id="A0A6B2H9S3"/>
<organism evidence="15 16">
    <name type="scientific">Pontibacter fetidus</name>
    <dbReference type="NCBI Taxonomy" id="2700082"/>
    <lineage>
        <taxon>Bacteria</taxon>
        <taxon>Pseudomonadati</taxon>
        <taxon>Bacteroidota</taxon>
        <taxon>Cytophagia</taxon>
        <taxon>Cytophagales</taxon>
        <taxon>Hymenobacteraceae</taxon>
        <taxon>Pontibacter</taxon>
    </lineage>
</organism>
<evidence type="ECO:0000256" key="2">
    <source>
        <dbReference type="ARBA" id="ARBA00022448"/>
    </source>
</evidence>
<keyword evidence="6 11" id="KW-0798">TonB box</keyword>
<dbReference type="SUPFAM" id="SSF56935">
    <property type="entry name" value="Porins"/>
    <property type="match status" value="1"/>
</dbReference>
<evidence type="ECO:0000313" key="15">
    <source>
        <dbReference type="EMBL" id="NDK56084.1"/>
    </source>
</evidence>
<evidence type="ECO:0000259" key="13">
    <source>
        <dbReference type="Pfam" id="PF00593"/>
    </source>
</evidence>
<evidence type="ECO:0000256" key="11">
    <source>
        <dbReference type="RuleBase" id="RU003357"/>
    </source>
</evidence>
<keyword evidence="16" id="KW-1185">Reference proteome</keyword>